<protein>
    <submittedName>
        <fullName evidence="1">Uncharacterized protein</fullName>
    </submittedName>
</protein>
<reference evidence="1" key="1">
    <citation type="submission" date="2021-06" db="EMBL/GenBank/DDBJ databases">
        <authorList>
            <person name="Nardi T."/>
            <person name="Nardi T."/>
        </authorList>
    </citation>
    <scope>NUCLEOTIDE SEQUENCE</scope>
</reference>
<name>A0A8S4C267_9ACAR</name>
<evidence type="ECO:0000313" key="1">
    <source>
        <dbReference type="EMBL" id="CAG7600495.1"/>
    </source>
</evidence>
<organism evidence="1 2">
    <name type="scientific">Hyalomma marginatum</name>
    <dbReference type="NCBI Taxonomy" id="34627"/>
    <lineage>
        <taxon>Eukaryota</taxon>
        <taxon>Metazoa</taxon>
        <taxon>Ecdysozoa</taxon>
        <taxon>Arthropoda</taxon>
        <taxon>Chelicerata</taxon>
        <taxon>Arachnida</taxon>
        <taxon>Acari</taxon>
        <taxon>Parasitiformes</taxon>
        <taxon>Ixodida</taxon>
        <taxon>Ixodoidea</taxon>
        <taxon>Ixodidae</taxon>
        <taxon>Hyalomminae</taxon>
        <taxon>Hyalomma</taxon>
    </lineage>
</organism>
<gene>
    <name evidence="1" type="ORF">MHYMCMPASI_01184</name>
</gene>
<evidence type="ECO:0000313" key="2">
    <source>
        <dbReference type="Proteomes" id="UP000837675"/>
    </source>
</evidence>
<proteinExistence type="predicted"/>
<sequence length="99" mass="11795">MAATIEDSSSIRNRIYHLKIDEDENDMKPYKIQRRIFIEKNEGFESGNALKEWKVAFDSKPNFYDVKRGEIELGEVEINRLYECSIMTREKEIKRIYGN</sequence>
<dbReference type="EMBL" id="CAJVAF010000355">
    <property type="protein sequence ID" value="CAG7600495.1"/>
    <property type="molecule type" value="Genomic_DNA"/>
</dbReference>
<dbReference type="AlphaFoldDB" id="A0A8S4C267"/>
<comment type="caution">
    <text evidence="1">The sequence shown here is derived from an EMBL/GenBank/DDBJ whole genome shotgun (WGS) entry which is preliminary data.</text>
</comment>
<keyword evidence="2" id="KW-1185">Reference proteome</keyword>
<dbReference type="Proteomes" id="UP000837675">
    <property type="component" value="Unassembled WGS sequence"/>
</dbReference>
<accession>A0A8S4C267</accession>